<protein>
    <submittedName>
        <fullName evidence="1">Uncharacterized protein</fullName>
    </submittedName>
</protein>
<dbReference type="EMBL" id="WPNZ01000006">
    <property type="protein sequence ID" value="MVO85509.1"/>
    <property type="molecule type" value="Genomic_DNA"/>
</dbReference>
<evidence type="ECO:0000313" key="2">
    <source>
        <dbReference type="Proteomes" id="UP000483802"/>
    </source>
</evidence>
<keyword evidence="2" id="KW-1185">Reference proteome</keyword>
<dbReference type="RefSeq" id="WP_157165566.1">
    <property type="nucleotide sequence ID" value="NZ_WPNZ01000006.1"/>
</dbReference>
<reference evidence="1 2" key="1">
    <citation type="submission" date="2019-11" db="EMBL/GenBank/DDBJ databases">
        <title>Streptomyces typhae sp. nov., a novel endophytic actinomycete isolated from the root of cattail pollen (Typha angustifolia L.).</title>
        <authorList>
            <person name="Peng C."/>
        </authorList>
    </citation>
    <scope>NUCLEOTIDE SEQUENCE [LARGE SCALE GENOMIC DNA]</scope>
    <source>
        <strain evidence="2">p1417</strain>
    </source>
</reference>
<dbReference type="Gene3D" id="3.40.50.720">
    <property type="entry name" value="NAD(P)-binding Rossmann-like Domain"/>
    <property type="match status" value="1"/>
</dbReference>
<name>A0A6L6WVC4_9ACTN</name>
<dbReference type="SUPFAM" id="SSF51735">
    <property type="entry name" value="NAD(P)-binding Rossmann-fold domains"/>
    <property type="match status" value="1"/>
</dbReference>
<sequence>MSQTSIWRRAGERVLVHGGAGGVGSAAVQVAAALGAVLPPADVAQAHALLEGGPATGEGHRRRPRGKIAIAVTTTA</sequence>
<organism evidence="1 2">
    <name type="scientific">Streptomyces typhae</name>
    <dbReference type="NCBI Taxonomy" id="2681492"/>
    <lineage>
        <taxon>Bacteria</taxon>
        <taxon>Bacillati</taxon>
        <taxon>Actinomycetota</taxon>
        <taxon>Actinomycetes</taxon>
        <taxon>Kitasatosporales</taxon>
        <taxon>Streptomycetaceae</taxon>
        <taxon>Streptomyces</taxon>
    </lineage>
</organism>
<dbReference type="InterPro" id="IPR036291">
    <property type="entry name" value="NAD(P)-bd_dom_sf"/>
</dbReference>
<proteinExistence type="predicted"/>
<accession>A0A6L6WVC4</accession>
<dbReference type="AlphaFoldDB" id="A0A6L6WVC4"/>
<evidence type="ECO:0000313" key="1">
    <source>
        <dbReference type="EMBL" id="MVO85509.1"/>
    </source>
</evidence>
<gene>
    <name evidence="1" type="ORF">GPA10_12285</name>
</gene>
<comment type="caution">
    <text evidence="1">The sequence shown here is derived from an EMBL/GenBank/DDBJ whole genome shotgun (WGS) entry which is preliminary data.</text>
</comment>
<dbReference type="Proteomes" id="UP000483802">
    <property type="component" value="Unassembled WGS sequence"/>
</dbReference>